<evidence type="ECO:0000313" key="2">
    <source>
        <dbReference type="Proteomes" id="UP000789366"/>
    </source>
</evidence>
<evidence type="ECO:0000313" key="1">
    <source>
        <dbReference type="EMBL" id="CAG8588165.1"/>
    </source>
</evidence>
<protein>
    <submittedName>
        <fullName evidence="1">1740_t:CDS:1</fullName>
    </submittedName>
</protein>
<name>A0ACA9MF06_9GLOM</name>
<reference evidence="1" key="1">
    <citation type="submission" date="2021-06" db="EMBL/GenBank/DDBJ databases">
        <authorList>
            <person name="Kallberg Y."/>
            <person name="Tangrot J."/>
            <person name="Rosling A."/>
        </authorList>
    </citation>
    <scope>NUCLEOTIDE SEQUENCE</scope>
    <source>
        <strain evidence="1">28 12/20/2015</strain>
    </source>
</reference>
<keyword evidence="2" id="KW-1185">Reference proteome</keyword>
<accession>A0ACA9MF06</accession>
<sequence>MREKCANVEMVLLKEKSKLIKIIPIIRSDECLLVPTKVNEVNMFEHNHLFERFKVKLEIETSVRYALLSVQNNISGIEELYSHELAFEECKNWIYMKLPNVKKIILDQPAKQQK</sequence>
<proteinExistence type="predicted"/>
<comment type="caution">
    <text evidence="1">The sequence shown here is derived from an EMBL/GenBank/DDBJ whole genome shotgun (WGS) entry which is preliminary data.</text>
</comment>
<organism evidence="1 2">
    <name type="scientific">Cetraspora pellucida</name>
    <dbReference type="NCBI Taxonomy" id="1433469"/>
    <lineage>
        <taxon>Eukaryota</taxon>
        <taxon>Fungi</taxon>
        <taxon>Fungi incertae sedis</taxon>
        <taxon>Mucoromycota</taxon>
        <taxon>Glomeromycotina</taxon>
        <taxon>Glomeromycetes</taxon>
        <taxon>Diversisporales</taxon>
        <taxon>Gigasporaceae</taxon>
        <taxon>Cetraspora</taxon>
    </lineage>
</organism>
<dbReference type="EMBL" id="CAJVPW010007993">
    <property type="protein sequence ID" value="CAG8588165.1"/>
    <property type="molecule type" value="Genomic_DNA"/>
</dbReference>
<dbReference type="Proteomes" id="UP000789366">
    <property type="component" value="Unassembled WGS sequence"/>
</dbReference>
<gene>
    <name evidence="1" type="ORF">SPELUC_LOCUS6640</name>
</gene>